<dbReference type="GO" id="GO:0140359">
    <property type="term" value="F:ABC-type transporter activity"/>
    <property type="evidence" value="ECO:0007669"/>
    <property type="project" value="InterPro"/>
</dbReference>
<dbReference type="InterPro" id="IPR003439">
    <property type="entry name" value="ABC_transporter-like_ATP-bd"/>
</dbReference>
<reference evidence="6" key="1">
    <citation type="submission" date="2020-08" db="EMBL/GenBank/DDBJ databases">
        <title>Genome public.</title>
        <authorList>
            <person name="Liu C."/>
            <person name="Sun Q."/>
        </authorList>
    </citation>
    <scope>NUCLEOTIDE SEQUENCE</scope>
    <source>
        <strain evidence="6">BX8</strain>
    </source>
</reference>
<dbReference type="Pfam" id="PF00005">
    <property type="entry name" value="ABC_tran"/>
    <property type="match status" value="1"/>
</dbReference>
<dbReference type="InterPro" id="IPR027417">
    <property type="entry name" value="P-loop_NTPase"/>
</dbReference>
<evidence type="ECO:0000313" key="7">
    <source>
        <dbReference type="Proteomes" id="UP000659630"/>
    </source>
</evidence>
<dbReference type="GO" id="GO:0016020">
    <property type="term" value="C:membrane"/>
    <property type="evidence" value="ECO:0007669"/>
    <property type="project" value="InterPro"/>
</dbReference>
<dbReference type="PANTHER" id="PTHR46743">
    <property type="entry name" value="TEICHOIC ACIDS EXPORT ATP-BINDING PROTEIN TAGH"/>
    <property type="match status" value="1"/>
</dbReference>
<dbReference type="PANTHER" id="PTHR46743:SF2">
    <property type="entry name" value="TEICHOIC ACIDS EXPORT ATP-BINDING PROTEIN TAGH"/>
    <property type="match status" value="1"/>
</dbReference>
<dbReference type="AlphaFoldDB" id="A0A923L0M5"/>
<dbReference type="Proteomes" id="UP000659630">
    <property type="component" value="Unassembled WGS sequence"/>
</dbReference>
<evidence type="ECO:0000313" key="6">
    <source>
        <dbReference type="EMBL" id="MBC5580597.1"/>
    </source>
</evidence>
<organism evidence="6 7">
    <name type="scientific">Anaerofilum hominis</name>
    <dbReference type="NCBI Taxonomy" id="2763016"/>
    <lineage>
        <taxon>Bacteria</taxon>
        <taxon>Bacillati</taxon>
        <taxon>Bacillota</taxon>
        <taxon>Clostridia</taxon>
        <taxon>Eubacteriales</taxon>
        <taxon>Oscillospiraceae</taxon>
        <taxon>Anaerofilum</taxon>
    </lineage>
</organism>
<dbReference type="InterPro" id="IPR015860">
    <property type="entry name" value="ABC_transpr_TagH-like"/>
</dbReference>
<dbReference type="InterPro" id="IPR003593">
    <property type="entry name" value="AAA+_ATPase"/>
</dbReference>
<evidence type="ECO:0000256" key="3">
    <source>
        <dbReference type="ARBA" id="ARBA00022741"/>
    </source>
</evidence>
<dbReference type="GO" id="GO:0005524">
    <property type="term" value="F:ATP binding"/>
    <property type="evidence" value="ECO:0007669"/>
    <property type="project" value="UniProtKB-KW"/>
</dbReference>
<keyword evidence="4 6" id="KW-0067">ATP-binding</keyword>
<protein>
    <submittedName>
        <fullName evidence="6">ABC transporter ATP-binding protein</fullName>
    </submittedName>
</protein>
<feature type="domain" description="ABC transporter" evidence="5">
    <location>
        <begin position="18"/>
        <end position="247"/>
    </location>
</feature>
<comment type="caution">
    <text evidence="6">The sequence shown here is derived from an EMBL/GenBank/DDBJ whole genome shotgun (WGS) entry which is preliminary data.</text>
</comment>
<keyword evidence="7" id="KW-1185">Reference proteome</keyword>
<keyword evidence="2" id="KW-0813">Transport</keyword>
<keyword evidence="3" id="KW-0547">Nucleotide-binding</keyword>
<evidence type="ECO:0000259" key="5">
    <source>
        <dbReference type="PROSITE" id="PS50893"/>
    </source>
</evidence>
<dbReference type="Gene3D" id="3.40.50.300">
    <property type="entry name" value="P-loop containing nucleotide triphosphate hydrolases"/>
    <property type="match status" value="1"/>
</dbReference>
<dbReference type="PROSITE" id="PS50893">
    <property type="entry name" value="ABC_TRANSPORTER_2"/>
    <property type="match status" value="1"/>
</dbReference>
<accession>A0A923L0M5</accession>
<evidence type="ECO:0000256" key="2">
    <source>
        <dbReference type="ARBA" id="ARBA00022448"/>
    </source>
</evidence>
<dbReference type="SUPFAM" id="SSF52540">
    <property type="entry name" value="P-loop containing nucleoside triphosphate hydrolases"/>
    <property type="match status" value="1"/>
</dbReference>
<dbReference type="SMART" id="SM00382">
    <property type="entry name" value="AAA"/>
    <property type="match status" value="1"/>
</dbReference>
<comment type="similarity">
    <text evidence="1">Belongs to the ABC transporter superfamily.</text>
</comment>
<dbReference type="RefSeq" id="WP_186886938.1">
    <property type="nucleotide sequence ID" value="NZ_JACONZ010000001.1"/>
</dbReference>
<sequence>MNIIEVRDVSMRFNMAKERVDNLKEFFIKKAKGTLKFEEFYALKNVSLTVERGDVYGLVGLNGSGKSTLLKVVAGVLKPTTGTAVVRGVIAPLIELGAGFDMDLTARENIYLNGAVLGLETAFIDSKFDEIVEFSELREFLDVPLKNYSSGMVARIAFAIATVTKPDVLIADEILSVGDFLFQKKCEQRMKELMSGGTTVLIVSHSIEQIERLCNKVAWLDHGRIKMDGPVEQVCEAYKELDPDAAAEQEARGKK</sequence>
<gene>
    <name evidence="6" type="ORF">H8S23_03675</name>
</gene>
<proteinExistence type="inferred from homology"/>
<dbReference type="EMBL" id="JACONZ010000001">
    <property type="protein sequence ID" value="MBC5580597.1"/>
    <property type="molecule type" value="Genomic_DNA"/>
</dbReference>
<dbReference type="InterPro" id="IPR050683">
    <property type="entry name" value="Bact_Polysacc_Export_ATP-bd"/>
</dbReference>
<dbReference type="CDD" id="cd03220">
    <property type="entry name" value="ABC_KpsT_Wzt"/>
    <property type="match status" value="1"/>
</dbReference>
<evidence type="ECO:0000256" key="1">
    <source>
        <dbReference type="ARBA" id="ARBA00005417"/>
    </source>
</evidence>
<dbReference type="GO" id="GO:0016887">
    <property type="term" value="F:ATP hydrolysis activity"/>
    <property type="evidence" value="ECO:0007669"/>
    <property type="project" value="InterPro"/>
</dbReference>
<name>A0A923L0M5_9FIRM</name>
<evidence type="ECO:0000256" key="4">
    <source>
        <dbReference type="ARBA" id="ARBA00022840"/>
    </source>
</evidence>